<feature type="domain" description="CusB-like beta-barrel" evidence="4">
    <location>
        <begin position="203"/>
        <end position="276"/>
    </location>
</feature>
<dbReference type="Pfam" id="PF25954">
    <property type="entry name" value="Beta-barrel_RND_2"/>
    <property type="match status" value="1"/>
</dbReference>
<sequence length="370" mass="40363">MNILRWIIVAVVLAAVVFGLYSYKSSLQAATAAQGASMPEPAAVVTAVTVDTITYQDRVQVNGEVQAFRTLTLNNELAGQITKLNAPSGSRVKKGQILLELDHRDEDAKLLAAQATLTLNQQTLNRYIRLQKNKEISEDLVDQAQANVQIAKSTIAVLKTAIAKKELTAPFDATVGIHNLEVGQYLENNSQVLQLVGVNEFTWIDFYLPQFYQELTLGSTVQIHLINPTNDSNVFEAEIIAIDPQLSHASRNLKYRAQLPSATLSLKPNTLVTVKAPTTASALVNSVPDLAIKRDPLGTYVFVLELEENGESYRAQQVKVEVGARQGDQVMITSGLKQGQLIASKGSFKLFPGMKTYVAASEEALIIADK</sequence>
<comment type="caution">
    <text evidence="5">The sequence shown here is derived from an EMBL/GenBank/DDBJ whole genome shotgun (WGS) entry which is preliminary data.</text>
</comment>
<reference evidence="5 6" key="1">
    <citation type="journal article" date="2019" name="Int. J. Syst. Evol. Microbiol.">
        <title>The Global Catalogue of Microorganisms (GCM) 10K type strain sequencing project: providing services to taxonomists for standard genome sequencing and annotation.</title>
        <authorList>
            <consortium name="The Broad Institute Genomics Platform"/>
            <consortium name="The Broad Institute Genome Sequencing Center for Infectious Disease"/>
            <person name="Wu L."/>
            <person name="Ma J."/>
        </authorList>
    </citation>
    <scope>NUCLEOTIDE SEQUENCE [LARGE SCALE GENOMIC DNA]</scope>
    <source>
        <strain evidence="5 6">JCM 15608</strain>
    </source>
</reference>
<accession>A0ABN1L2S6</accession>
<dbReference type="PANTHER" id="PTHR30469">
    <property type="entry name" value="MULTIDRUG RESISTANCE PROTEIN MDTA"/>
    <property type="match status" value="1"/>
</dbReference>
<evidence type="ECO:0000259" key="3">
    <source>
        <dbReference type="Pfam" id="PF25917"/>
    </source>
</evidence>
<dbReference type="RefSeq" id="WP_343814130.1">
    <property type="nucleotide sequence ID" value="NZ_BAAAFA010000001.1"/>
</dbReference>
<dbReference type="Gene3D" id="2.40.420.20">
    <property type="match status" value="1"/>
</dbReference>
<feature type="domain" description="Multidrug resistance protein MdtA-like alpha-helical hairpin" evidence="2">
    <location>
        <begin position="107"/>
        <end position="163"/>
    </location>
</feature>
<gene>
    <name evidence="5" type="ORF">GCM10009111_02920</name>
</gene>
<proteinExistence type="inferred from homology"/>
<dbReference type="InterPro" id="IPR058625">
    <property type="entry name" value="MdtA-like_BSH"/>
</dbReference>
<keyword evidence="6" id="KW-1185">Reference proteome</keyword>
<dbReference type="NCBIfam" id="TIGR01730">
    <property type="entry name" value="RND_mfp"/>
    <property type="match status" value="1"/>
</dbReference>
<feature type="domain" description="Multidrug resistance protein MdtA-like barrel-sandwich hybrid" evidence="3">
    <location>
        <begin position="72"/>
        <end position="192"/>
    </location>
</feature>
<protein>
    <submittedName>
        <fullName evidence="5">Efflux RND transporter periplasmic adaptor subunit</fullName>
    </submittedName>
</protein>
<dbReference type="PANTHER" id="PTHR30469:SF11">
    <property type="entry name" value="BLL4320 PROTEIN"/>
    <property type="match status" value="1"/>
</dbReference>
<dbReference type="Gene3D" id="1.10.287.470">
    <property type="entry name" value="Helix hairpin bin"/>
    <property type="match status" value="1"/>
</dbReference>
<dbReference type="Pfam" id="PF25876">
    <property type="entry name" value="HH_MFP_RND"/>
    <property type="match status" value="1"/>
</dbReference>
<evidence type="ECO:0000259" key="4">
    <source>
        <dbReference type="Pfam" id="PF25954"/>
    </source>
</evidence>
<dbReference type="InterPro" id="IPR058624">
    <property type="entry name" value="MdtA-like_HH"/>
</dbReference>
<dbReference type="Gene3D" id="2.40.50.100">
    <property type="match status" value="1"/>
</dbReference>
<dbReference type="InterPro" id="IPR006143">
    <property type="entry name" value="RND_pump_MFP"/>
</dbReference>
<evidence type="ECO:0000313" key="6">
    <source>
        <dbReference type="Proteomes" id="UP001500021"/>
    </source>
</evidence>
<dbReference type="EMBL" id="BAAAFA010000001">
    <property type="protein sequence ID" value="GAA0811027.1"/>
    <property type="molecule type" value="Genomic_DNA"/>
</dbReference>
<evidence type="ECO:0000313" key="5">
    <source>
        <dbReference type="EMBL" id="GAA0811027.1"/>
    </source>
</evidence>
<dbReference type="Gene3D" id="2.40.30.170">
    <property type="match status" value="1"/>
</dbReference>
<dbReference type="Proteomes" id="UP001500021">
    <property type="component" value="Unassembled WGS sequence"/>
</dbReference>
<evidence type="ECO:0000259" key="2">
    <source>
        <dbReference type="Pfam" id="PF25876"/>
    </source>
</evidence>
<comment type="similarity">
    <text evidence="1">Belongs to the membrane fusion protein (MFP) (TC 8.A.1) family.</text>
</comment>
<organism evidence="5 6">
    <name type="scientific">Colwellia asteriadis</name>
    <dbReference type="NCBI Taxonomy" id="517723"/>
    <lineage>
        <taxon>Bacteria</taxon>
        <taxon>Pseudomonadati</taxon>
        <taxon>Pseudomonadota</taxon>
        <taxon>Gammaproteobacteria</taxon>
        <taxon>Alteromonadales</taxon>
        <taxon>Colwelliaceae</taxon>
        <taxon>Colwellia</taxon>
    </lineage>
</organism>
<name>A0ABN1L2S6_9GAMM</name>
<evidence type="ECO:0000256" key="1">
    <source>
        <dbReference type="ARBA" id="ARBA00009477"/>
    </source>
</evidence>
<dbReference type="SUPFAM" id="SSF111369">
    <property type="entry name" value="HlyD-like secretion proteins"/>
    <property type="match status" value="1"/>
</dbReference>
<dbReference type="InterPro" id="IPR058792">
    <property type="entry name" value="Beta-barrel_RND_2"/>
</dbReference>
<dbReference type="Pfam" id="PF25917">
    <property type="entry name" value="BSH_RND"/>
    <property type="match status" value="1"/>
</dbReference>